<dbReference type="PANTHER" id="PTHR33933">
    <property type="entry name" value="NUCLEOTIDYLTRANSFERASE"/>
    <property type="match status" value="1"/>
</dbReference>
<evidence type="ECO:0000313" key="2">
    <source>
        <dbReference type="EMBL" id="EHQ36991.1"/>
    </source>
</evidence>
<dbReference type="SUPFAM" id="SSF81301">
    <property type="entry name" value="Nucleotidyltransferase"/>
    <property type="match status" value="1"/>
</dbReference>
<dbReference type="Gene3D" id="3.30.460.10">
    <property type="entry name" value="Beta Polymerase, domain 2"/>
    <property type="match status" value="1"/>
</dbReference>
<keyword evidence="3" id="KW-1185">Reference proteome</keyword>
<protein>
    <submittedName>
        <fullName evidence="2">DNA polymerase beta domain protein region</fullName>
    </submittedName>
</protein>
<dbReference type="InParanoid" id="H1YY56"/>
<dbReference type="PANTHER" id="PTHR33933:SF1">
    <property type="entry name" value="PROTEIN ADENYLYLTRANSFERASE MNTA-RELATED"/>
    <property type="match status" value="1"/>
</dbReference>
<accession>H1YY56</accession>
<dbReference type="STRING" id="937775.Metlim_2958"/>
<sequence length="101" mass="11704">MLNTAKKFSELIRLKFRDKIKDIIVFGSVARHEETEMSDIDILVITKISDFRLKHSIISEAFDMSIESGHYISVKVLDETEYQKKKYLSFFRNISADGIAV</sequence>
<name>H1YY56_9EURY</name>
<dbReference type="EMBL" id="CM001436">
    <property type="protein sequence ID" value="EHQ36991.1"/>
    <property type="molecule type" value="Genomic_DNA"/>
</dbReference>
<dbReference type="InterPro" id="IPR002934">
    <property type="entry name" value="Polymerase_NTP_transf_dom"/>
</dbReference>
<dbReference type="AlphaFoldDB" id="H1YY56"/>
<organism evidence="2 3">
    <name type="scientific">Methanoplanus limicola DSM 2279</name>
    <dbReference type="NCBI Taxonomy" id="937775"/>
    <lineage>
        <taxon>Archaea</taxon>
        <taxon>Methanobacteriati</taxon>
        <taxon>Methanobacteriota</taxon>
        <taxon>Stenosarchaea group</taxon>
        <taxon>Methanomicrobia</taxon>
        <taxon>Methanomicrobiales</taxon>
        <taxon>Methanomicrobiaceae</taxon>
        <taxon>Methanoplanus</taxon>
    </lineage>
</organism>
<dbReference type="HOGENOM" id="CLU_130257_3_2_2"/>
<proteinExistence type="predicted"/>
<dbReference type="GO" id="GO:0016779">
    <property type="term" value="F:nucleotidyltransferase activity"/>
    <property type="evidence" value="ECO:0007669"/>
    <property type="project" value="InterPro"/>
</dbReference>
<dbReference type="Proteomes" id="UP000005741">
    <property type="component" value="Chromosome"/>
</dbReference>
<evidence type="ECO:0000259" key="1">
    <source>
        <dbReference type="Pfam" id="PF01909"/>
    </source>
</evidence>
<dbReference type="Pfam" id="PF01909">
    <property type="entry name" value="NTP_transf_2"/>
    <property type="match status" value="1"/>
</dbReference>
<feature type="domain" description="Polymerase nucleotidyl transferase" evidence="1">
    <location>
        <begin position="13"/>
        <end position="62"/>
    </location>
</feature>
<dbReference type="InterPro" id="IPR052548">
    <property type="entry name" value="Type_VII_TA_antitoxin"/>
</dbReference>
<reference evidence="2 3" key="1">
    <citation type="submission" date="2011-10" db="EMBL/GenBank/DDBJ databases">
        <title>The Improved High-Quality Draft genome of Methanoplanus limicola DSM 2279.</title>
        <authorList>
            <consortium name="US DOE Joint Genome Institute (JGI-PGF)"/>
            <person name="Lucas S."/>
            <person name="Copeland A."/>
            <person name="Lapidus A."/>
            <person name="Glavina del Rio T."/>
            <person name="Dalin E."/>
            <person name="Tice H."/>
            <person name="Bruce D."/>
            <person name="Goodwin L."/>
            <person name="Pitluck S."/>
            <person name="Peters L."/>
            <person name="Mikhailova N."/>
            <person name="Lu M."/>
            <person name="Kyrpides N."/>
            <person name="Mavromatis K."/>
            <person name="Ivanova N."/>
            <person name="Markowitz V."/>
            <person name="Cheng J.-F."/>
            <person name="Hugenholtz P."/>
            <person name="Woyke T."/>
            <person name="Wu D."/>
            <person name="Wirth R."/>
            <person name="Brambilla E.-M."/>
            <person name="Klenk H.-P."/>
            <person name="Eisen J.A."/>
        </authorList>
    </citation>
    <scope>NUCLEOTIDE SEQUENCE [LARGE SCALE GENOMIC DNA]</scope>
    <source>
        <strain evidence="2 3">DSM 2279</strain>
    </source>
</reference>
<dbReference type="CDD" id="cd05403">
    <property type="entry name" value="NT_KNTase_like"/>
    <property type="match status" value="1"/>
</dbReference>
<evidence type="ECO:0000313" key="3">
    <source>
        <dbReference type="Proteomes" id="UP000005741"/>
    </source>
</evidence>
<dbReference type="InterPro" id="IPR043519">
    <property type="entry name" value="NT_sf"/>
</dbReference>
<gene>
    <name evidence="2" type="ORF">Metlim_2958</name>
</gene>